<sequence length="302" mass="33428">MQNRMMSGMPGQGHPHPMFQNSQGGVVRPQPMPGAPFPIGGGPENQARMEMYRPGPYPPNMMPTQGPNGMINSSPMMPNQLARISQQIPPRTGNFVPALPQPSVSAEKIPQPILQNIVSTANLGMKLDLRKIAMNCRNAEYNPKRFAAVIMRIRDPKTTALIFSSGKMVCTGAKSEEFSRDAAKKYSKAIKKVGFEDVNMQDFKIQNIVGSCDVGFPISLESLSSTHEKFSQYEPEIFPGLIYRMATPKIVLLIFASGKIVLTGAKNKNDIKEAYENIYPVLKKYKKKNVKPVTQQSQSARI</sequence>
<evidence type="ECO:0000256" key="2">
    <source>
        <dbReference type="ARBA" id="ARBA00005560"/>
    </source>
</evidence>
<dbReference type="GO" id="GO:0003677">
    <property type="term" value="F:DNA binding"/>
    <property type="evidence" value="ECO:0007669"/>
    <property type="project" value="UniProtKB-KW"/>
</dbReference>
<dbReference type="FunFam" id="3.30.310.10:FF:000001">
    <property type="entry name" value="TATA-box-binding protein 2"/>
    <property type="match status" value="1"/>
</dbReference>
<organism evidence="7">
    <name type="scientific">Oxytricha trifallax</name>
    <name type="common">Sterkiella histriomuscorum</name>
    <dbReference type="NCBI Taxonomy" id="94289"/>
    <lineage>
        <taxon>Eukaryota</taxon>
        <taxon>Sar</taxon>
        <taxon>Alveolata</taxon>
        <taxon>Ciliophora</taxon>
        <taxon>Intramacronucleata</taxon>
        <taxon>Spirotrichea</taxon>
        <taxon>Stichotrichia</taxon>
        <taxon>Sporadotrichida</taxon>
        <taxon>Oxytrichidae</taxon>
        <taxon>Stylonychinae</taxon>
        <taxon>Sterkiella</taxon>
    </lineage>
</organism>
<dbReference type="PRINTS" id="PR00686">
    <property type="entry name" value="TIFACTORIID"/>
</dbReference>
<dbReference type="GO" id="GO:0005634">
    <property type="term" value="C:nucleus"/>
    <property type="evidence" value="ECO:0007669"/>
    <property type="project" value="UniProtKB-SubCell"/>
</dbReference>
<dbReference type="Pfam" id="PF00352">
    <property type="entry name" value="TBP"/>
    <property type="match status" value="2"/>
</dbReference>
<keyword evidence="3" id="KW-0238">DNA-binding</keyword>
<dbReference type="PANTHER" id="PTHR10126">
    <property type="entry name" value="TATA-BOX BINDING PROTEIN"/>
    <property type="match status" value="1"/>
</dbReference>
<evidence type="ECO:0000313" key="7">
    <source>
        <dbReference type="EMBL" id="AED87004.1"/>
    </source>
</evidence>
<dbReference type="InterPro" id="IPR033710">
    <property type="entry name" value="TBP_eukaryotic"/>
</dbReference>
<protein>
    <submittedName>
        <fullName evidence="7">Tata box binding protein</fullName>
    </submittedName>
</protein>
<evidence type="ECO:0000256" key="4">
    <source>
        <dbReference type="ARBA" id="ARBA00023163"/>
    </source>
</evidence>
<dbReference type="HAMAP" id="MF_00408">
    <property type="entry name" value="TATA_bind_prot_arch"/>
    <property type="match status" value="1"/>
</dbReference>
<dbReference type="GO" id="GO:0006352">
    <property type="term" value="P:DNA-templated transcription initiation"/>
    <property type="evidence" value="ECO:0007669"/>
    <property type="project" value="InterPro"/>
</dbReference>
<evidence type="ECO:0000256" key="1">
    <source>
        <dbReference type="ARBA" id="ARBA00004123"/>
    </source>
</evidence>
<reference evidence="7" key="1">
    <citation type="submission" date="2010-10" db="EMBL/GenBank/DDBJ databases">
        <title>Characterization and taxonomic validity of the ciliate Oxytricha trifallax (Class Spirotrichea) based on multiple conserved gene sequences.</title>
        <authorList>
            <person name="Stephen Z.D."/>
            <person name="Hammersmith R.L."/>
            <person name="Higgins B.P."/>
            <person name="Swart E.C."/>
            <person name="Doak T.G."/>
            <person name="Herrick G."/>
            <person name="Landweber L.F."/>
        </authorList>
    </citation>
    <scope>NUCLEOTIDE SEQUENCE</scope>
    <source>
        <strain evidence="7">310</strain>
    </source>
</reference>
<comment type="subcellular location">
    <subcellularLocation>
        <location evidence="1">Nucleus</location>
    </subcellularLocation>
</comment>
<dbReference type="SUPFAM" id="SSF55945">
    <property type="entry name" value="TATA-box binding protein-like"/>
    <property type="match status" value="2"/>
</dbReference>
<dbReference type="InterPro" id="IPR012295">
    <property type="entry name" value="TBP_dom_sf"/>
</dbReference>
<keyword evidence="5" id="KW-0539">Nucleus</keyword>
<dbReference type="PROSITE" id="PS00351">
    <property type="entry name" value="TFIID"/>
    <property type="match status" value="1"/>
</dbReference>
<accession>F5AMP5</accession>
<dbReference type="EMBL" id="HQ432939">
    <property type="protein sequence ID" value="AED87004.1"/>
    <property type="molecule type" value="Genomic_DNA"/>
</dbReference>
<dbReference type="Gene3D" id="3.30.310.10">
    <property type="entry name" value="TATA-Binding Protein"/>
    <property type="match status" value="2"/>
</dbReference>
<dbReference type="AlphaFoldDB" id="F5AMP5"/>
<dbReference type="FunFam" id="3.30.310.10:FF:000002">
    <property type="entry name" value="TATA-box-binding protein 2"/>
    <property type="match status" value="1"/>
</dbReference>
<dbReference type="CDD" id="cd04516">
    <property type="entry name" value="TBP_eukaryotes"/>
    <property type="match status" value="1"/>
</dbReference>
<gene>
    <name evidence="7" type="primary">tbp</name>
</gene>
<name>F5AMP5_OXYTR</name>
<feature type="region of interest" description="Disordered" evidence="6">
    <location>
        <begin position="1"/>
        <end position="23"/>
    </location>
</feature>
<evidence type="ECO:0000256" key="6">
    <source>
        <dbReference type="SAM" id="MobiDB-lite"/>
    </source>
</evidence>
<evidence type="ECO:0000256" key="5">
    <source>
        <dbReference type="ARBA" id="ARBA00023242"/>
    </source>
</evidence>
<evidence type="ECO:0000256" key="3">
    <source>
        <dbReference type="ARBA" id="ARBA00023125"/>
    </source>
</evidence>
<proteinExistence type="inferred from homology"/>
<keyword evidence="4" id="KW-0804">Transcription</keyword>
<dbReference type="InterPro" id="IPR030491">
    <property type="entry name" value="TBP_CS"/>
</dbReference>
<comment type="similarity">
    <text evidence="2">Belongs to the TBP family.</text>
</comment>
<dbReference type="InterPro" id="IPR000814">
    <property type="entry name" value="TBP"/>
</dbReference>